<evidence type="ECO:0000313" key="2">
    <source>
        <dbReference type="EMBL" id="SBO15674.1"/>
    </source>
</evidence>
<feature type="domain" description="DUF3850" evidence="1">
    <location>
        <begin position="2"/>
        <end position="74"/>
    </location>
</feature>
<dbReference type="InterPro" id="IPR015947">
    <property type="entry name" value="PUA-like_sf"/>
</dbReference>
<dbReference type="AlphaFoldDB" id="A0AB38BGP9"/>
<reference evidence="2 4" key="1">
    <citation type="submission" date="2016-02" db="EMBL/GenBank/DDBJ databases">
        <authorList>
            <person name="Strepis N."/>
        </authorList>
    </citation>
    <scope>NUCLEOTIDE SEQUENCE [LARGE SCALE GENOMIC DNA]</scope>
    <source>
        <strain evidence="2">Trichococcus flocculiformis</strain>
    </source>
</reference>
<gene>
    <name evidence="3" type="ORF">SAMN04488507_100852</name>
    <name evidence="2" type="ORF">TFLO_1235</name>
</gene>
<dbReference type="Proteomes" id="UP000199686">
    <property type="component" value="Unassembled WGS sequence"/>
</dbReference>
<comment type="caution">
    <text evidence="3">The sequence shown here is derived from an EMBL/GenBank/DDBJ whole genome shotgun (WGS) entry which is preliminary data.</text>
</comment>
<evidence type="ECO:0000313" key="4">
    <source>
        <dbReference type="Proteomes" id="UP000195947"/>
    </source>
</evidence>
<dbReference type="SUPFAM" id="SSF88697">
    <property type="entry name" value="PUA domain-like"/>
    <property type="match status" value="1"/>
</dbReference>
<evidence type="ECO:0000313" key="3">
    <source>
        <dbReference type="EMBL" id="SFH67461.1"/>
    </source>
</evidence>
<keyword evidence="4" id="KW-1185">Reference proteome</keyword>
<accession>A0AB38BGP9</accession>
<dbReference type="Proteomes" id="UP000195947">
    <property type="component" value="Unassembled WGS sequence"/>
</dbReference>
<protein>
    <recommendedName>
        <fullName evidence="1">DUF3850 domain-containing protein</fullName>
    </recommendedName>
</protein>
<dbReference type="InterPro" id="IPR039440">
    <property type="entry name" value="DUF3850"/>
</dbReference>
<dbReference type="EMBL" id="FJMZ01000010">
    <property type="protein sequence ID" value="SBO15674.1"/>
    <property type="molecule type" value="Genomic_DNA"/>
</dbReference>
<dbReference type="RefSeq" id="WP_086988754.1">
    <property type="nucleotide sequence ID" value="NZ_FJMZ01000010.1"/>
</dbReference>
<dbReference type="Pfam" id="PF12961">
    <property type="entry name" value="DUF3850"/>
    <property type="match status" value="1"/>
</dbReference>
<organism evidence="3 5">
    <name type="scientific">Trichococcus flocculiformis</name>
    <dbReference type="NCBI Taxonomy" id="82803"/>
    <lineage>
        <taxon>Bacteria</taxon>
        <taxon>Bacillati</taxon>
        <taxon>Bacillota</taxon>
        <taxon>Bacilli</taxon>
        <taxon>Lactobacillales</taxon>
        <taxon>Carnobacteriaceae</taxon>
        <taxon>Trichococcus</taxon>
    </lineage>
</organism>
<dbReference type="Gene3D" id="2.30.130.30">
    <property type="entry name" value="Hypothetical protein"/>
    <property type="match status" value="1"/>
</dbReference>
<name>A0AB38BGP9_9LACT</name>
<evidence type="ECO:0000313" key="5">
    <source>
        <dbReference type="Proteomes" id="UP000199686"/>
    </source>
</evidence>
<proteinExistence type="predicted"/>
<dbReference type="EMBL" id="FOQC01000008">
    <property type="protein sequence ID" value="SFH67461.1"/>
    <property type="molecule type" value="Genomic_DNA"/>
</dbReference>
<evidence type="ECO:0000259" key="1">
    <source>
        <dbReference type="Pfam" id="PF12961"/>
    </source>
</evidence>
<reference evidence="3 5" key="2">
    <citation type="submission" date="2016-10" db="EMBL/GenBank/DDBJ databases">
        <authorList>
            <person name="Varghese N."/>
            <person name="Submissions S."/>
        </authorList>
    </citation>
    <scope>NUCLEOTIDE SEQUENCE [LARGE SCALE GENOMIC DNA]</scope>
    <source>
        <strain evidence="3 5">DSM 2094</strain>
    </source>
</reference>
<sequence>MIHELKIDEQYFDAVFEGIKNFEIRYNDRKFEVGDSILLHEIDSKRRYTGRKVSGTITYITDYQQKEGFVVFSFKKN</sequence>